<evidence type="ECO:0000313" key="3">
    <source>
        <dbReference type="Proteomes" id="UP001198602"/>
    </source>
</evidence>
<organism evidence="2 3">
    <name type="scientific">Massilia hydrophila</name>
    <dbReference type="NCBI Taxonomy" id="3044279"/>
    <lineage>
        <taxon>Bacteria</taxon>
        <taxon>Pseudomonadati</taxon>
        <taxon>Pseudomonadota</taxon>
        <taxon>Betaproteobacteria</taxon>
        <taxon>Burkholderiales</taxon>
        <taxon>Oxalobacteraceae</taxon>
        <taxon>Telluria group</taxon>
        <taxon>Massilia</taxon>
    </lineage>
</organism>
<comment type="caution">
    <text evidence="2">The sequence shown here is derived from an EMBL/GenBank/DDBJ whole genome shotgun (WGS) entry which is preliminary data.</text>
</comment>
<evidence type="ECO:0000313" key="2">
    <source>
        <dbReference type="EMBL" id="MCA1857449.1"/>
    </source>
</evidence>
<dbReference type="Proteomes" id="UP001198602">
    <property type="component" value="Unassembled WGS sequence"/>
</dbReference>
<protein>
    <submittedName>
        <fullName evidence="2">Uncharacterized protein</fullName>
    </submittedName>
</protein>
<accession>A0ABS7YFY3</accession>
<name>A0ABS7YFY3_9BURK</name>
<feature type="region of interest" description="Disordered" evidence="1">
    <location>
        <begin position="146"/>
        <end position="165"/>
    </location>
</feature>
<proteinExistence type="predicted"/>
<reference evidence="2 3" key="1">
    <citation type="submission" date="2021-07" db="EMBL/GenBank/DDBJ databases">
        <title>Characterization of Violacein-producing bacteria and related species.</title>
        <authorList>
            <person name="Wilson H.S."/>
            <person name="De Leon M.E."/>
        </authorList>
    </citation>
    <scope>NUCLEOTIDE SEQUENCE [LARGE SCALE GENOMIC DNA]</scope>
    <source>
        <strain evidence="2 3">HSC-2F05</strain>
    </source>
</reference>
<dbReference type="RefSeq" id="WP_225239668.1">
    <property type="nucleotide sequence ID" value="NZ_JAHYBX010000007.1"/>
</dbReference>
<evidence type="ECO:0000256" key="1">
    <source>
        <dbReference type="SAM" id="MobiDB-lite"/>
    </source>
</evidence>
<gene>
    <name evidence="2" type="ORF">LE190_16165</name>
</gene>
<dbReference type="EMBL" id="JAHYBX010000007">
    <property type="protein sequence ID" value="MCA1857449.1"/>
    <property type="molecule type" value="Genomic_DNA"/>
</dbReference>
<sequence length="165" mass="16107">MPVASSDIQYRLSGGASNTVAAASLGGAKSSQPAPASLFDSVSGAEAAAGDIEYRCIYVHNASTTDPLTNAVLWLAANTPSASTDIAVGLGASAVNGTESSVADESSAPPGITFSAAASKAAGIALGTIPVGQHRAVWVRRSVAAGAPSAGSDGATLRVECESST</sequence>
<feature type="compositionally biased region" description="Low complexity" evidence="1">
    <location>
        <begin position="146"/>
        <end position="155"/>
    </location>
</feature>
<keyword evidence="3" id="KW-1185">Reference proteome</keyword>